<gene>
    <name evidence="18" type="ORF">FN976_25375</name>
</gene>
<evidence type="ECO:0000256" key="2">
    <source>
        <dbReference type="ARBA" id="ARBA00004429"/>
    </source>
</evidence>
<keyword evidence="12 15" id="KW-1133">Transmembrane helix</keyword>
<dbReference type="PRINTS" id="PR00344">
    <property type="entry name" value="BCTRLSENSOR"/>
</dbReference>
<dbReference type="Gene3D" id="1.10.287.130">
    <property type="match status" value="1"/>
</dbReference>
<dbReference type="SUPFAM" id="SSF55874">
    <property type="entry name" value="ATPase domain of HSP90 chaperone/DNA topoisomerase II/histidine kinase"/>
    <property type="match status" value="1"/>
</dbReference>
<dbReference type="GO" id="GO:0000155">
    <property type="term" value="F:phosphorelay sensor kinase activity"/>
    <property type="evidence" value="ECO:0007669"/>
    <property type="project" value="InterPro"/>
</dbReference>
<dbReference type="PANTHER" id="PTHR44936">
    <property type="entry name" value="SENSOR PROTEIN CREC"/>
    <property type="match status" value="1"/>
</dbReference>
<comment type="catalytic activity">
    <reaction evidence="1">
        <text>ATP + protein L-histidine = ADP + protein N-phospho-L-histidine.</text>
        <dbReference type="EC" id="2.7.13.3"/>
    </reaction>
</comment>
<evidence type="ECO:0000256" key="4">
    <source>
        <dbReference type="ARBA" id="ARBA00022475"/>
    </source>
</evidence>
<dbReference type="PANTHER" id="PTHR44936:SF5">
    <property type="entry name" value="SENSOR HISTIDINE KINASE ENVZ"/>
    <property type="match status" value="1"/>
</dbReference>
<keyword evidence="19" id="KW-1185">Reference proteome</keyword>
<dbReference type="InterPro" id="IPR003661">
    <property type="entry name" value="HisK_dim/P_dom"/>
</dbReference>
<dbReference type="SMART" id="SM00304">
    <property type="entry name" value="HAMP"/>
    <property type="match status" value="1"/>
</dbReference>
<keyword evidence="11" id="KW-0067">ATP-binding</keyword>
<keyword evidence="6" id="KW-0597">Phosphoprotein</keyword>
<evidence type="ECO:0000256" key="10">
    <source>
        <dbReference type="ARBA" id="ARBA00022777"/>
    </source>
</evidence>
<keyword evidence="9" id="KW-0547">Nucleotide-binding</keyword>
<evidence type="ECO:0000313" key="18">
    <source>
        <dbReference type="EMBL" id="TWO67724.1"/>
    </source>
</evidence>
<dbReference type="Pfam" id="PF00672">
    <property type="entry name" value="HAMP"/>
    <property type="match status" value="1"/>
</dbReference>
<sequence length="441" mass="46373">MPRWLPWPGSLVGRVGLILFVALALAHVLSFGLVVVERGLAMRGMMLSYLASDVASSVAMLERLPAADRAAWLPRLARPNYRFVLEPAAGAPVSSAQAEAAGDAVAAALVPPRPVLASETAEGGVRLRLLLDDGTPLGVELGAPRLQVSPWAVGVLLLQLGLLAMLSWLAVRVATKPLRVLADAADNHDPARQGQPVPIEGPTEVTRAATAFNTMQERIRGHLDERMRILAAVSHDLQTPITRLRLRADLLDDAVLRDKLHGDLAEMQALVGEGLAYARSAHAASEPEHVVDLGALLDSIACDYTDAGQAVQLQPVPAGMVRTRPQALRRIICNLVDNALKFAGSAEIEVDGDPARGVTIRVLDRGPGIAAGELQAVIQPFYRVENSRSRVTGGTGLGLAIAQQLAESLGARLTLAARDGGGLEATLALPPGGTAPSVSAH</sequence>
<evidence type="ECO:0000256" key="14">
    <source>
        <dbReference type="ARBA" id="ARBA00023136"/>
    </source>
</evidence>
<dbReference type="CDD" id="cd06225">
    <property type="entry name" value="HAMP"/>
    <property type="match status" value="1"/>
</dbReference>
<keyword evidence="13" id="KW-0902">Two-component regulatory system</keyword>
<feature type="domain" description="Histidine kinase" evidence="16">
    <location>
        <begin position="232"/>
        <end position="433"/>
    </location>
</feature>
<evidence type="ECO:0000256" key="12">
    <source>
        <dbReference type="ARBA" id="ARBA00022989"/>
    </source>
</evidence>
<evidence type="ECO:0000256" key="15">
    <source>
        <dbReference type="SAM" id="Phobius"/>
    </source>
</evidence>
<dbReference type="PROSITE" id="PS50109">
    <property type="entry name" value="HIS_KIN"/>
    <property type="match status" value="1"/>
</dbReference>
<proteinExistence type="predicted"/>
<dbReference type="InterPro" id="IPR036097">
    <property type="entry name" value="HisK_dim/P_sf"/>
</dbReference>
<keyword evidence="7" id="KW-0808">Transferase</keyword>
<dbReference type="EMBL" id="VOBQ01000023">
    <property type="protein sequence ID" value="TWO67724.1"/>
    <property type="molecule type" value="Genomic_DNA"/>
</dbReference>
<dbReference type="Proteomes" id="UP000318199">
    <property type="component" value="Unassembled WGS sequence"/>
</dbReference>
<dbReference type="InterPro" id="IPR005467">
    <property type="entry name" value="His_kinase_dom"/>
</dbReference>
<evidence type="ECO:0000259" key="16">
    <source>
        <dbReference type="PROSITE" id="PS50109"/>
    </source>
</evidence>
<keyword evidence="10 18" id="KW-0418">Kinase</keyword>
<evidence type="ECO:0000256" key="6">
    <source>
        <dbReference type="ARBA" id="ARBA00022553"/>
    </source>
</evidence>
<reference evidence="18 19" key="1">
    <citation type="submission" date="2019-07" db="EMBL/GenBank/DDBJ databases">
        <title>Caenimonas sedimenti sp. nov., isolated from activated sludge.</title>
        <authorList>
            <person name="Xu J."/>
        </authorList>
    </citation>
    <scope>NUCLEOTIDE SEQUENCE [LARGE SCALE GENOMIC DNA]</scope>
    <source>
        <strain evidence="18 19">HX-9-20</strain>
    </source>
</reference>
<feature type="domain" description="HAMP" evidence="17">
    <location>
        <begin position="172"/>
        <end position="224"/>
    </location>
</feature>
<dbReference type="SMART" id="SM00387">
    <property type="entry name" value="HATPase_c"/>
    <property type="match status" value="1"/>
</dbReference>
<dbReference type="AlphaFoldDB" id="A0A562ZHQ6"/>
<accession>A0A562ZHQ6</accession>
<evidence type="ECO:0000259" key="17">
    <source>
        <dbReference type="PROSITE" id="PS50885"/>
    </source>
</evidence>
<dbReference type="InterPro" id="IPR003660">
    <property type="entry name" value="HAMP_dom"/>
</dbReference>
<dbReference type="CDD" id="cd00082">
    <property type="entry name" value="HisKA"/>
    <property type="match status" value="1"/>
</dbReference>
<dbReference type="SMART" id="SM00388">
    <property type="entry name" value="HisKA"/>
    <property type="match status" value="1"/>
</dbReference>
<dbReference type="InterPro" id="IPR004358">
    <property type="entry name" value="Sig_transdc_His_kin-like_C"/>
</dbReference>
<dbReference type="InterPro" id="IPR050980">
    <property type="entry name" value="2C_sensor_his_kinase"/>
</dbReference>
<dbReference type="Pfam" id="PF02518">
    <property type="entry name" value="HATPase_c"/>
    <property type="match status" value="1"/>
</dbReference>
<evidence type="ECO:0000256" key="7">
    <source>
        <dbReference type="ARBA" id="ARBA00022679"/>
    </source>
</evidence>
<keyword evidence="8 15" id="KW-0812">Transmembrane</keyword>
<feature type="transmembrane region" description="Helical" evidence="15">
    <location>
        <begin position="151"/>
        <end position="171"/>
    </location>
</feature>
<dbReference type="GO" id="GO:0005524">
    <property type="term" value="F:ATP binding"/>
    <property type="evidence" value="ECO:0007669"/>
    <property type="project" value="UniProtKB-KW"/>
</dbReference>
<dbReference type="PROSITE" id="PS50885">
    <property type="entry name" value="HAMP"/>
    <property type="match status" value="1"/>
</dbReference>
<name>A0A562ZHQ6_9BURK</name>
<evidence type="ECO:0000256" key="13">
    <source>
        <dbReference type="ARBA" id="ARBA00023012"/>
    </source>
</evidence>
<feature type="transmembrane region" description="Helical" evidence="15">
    <location>
        <begin position="12"/>
        <end position="36"/>
    </location>
</feature>
<dbReference type="InterPro" id="IPR003594">
    <property type="entry name" value="HATPase_dom"/>
</dbReference>
<dbReference type="RefSeq" id="WP_145896208.1">
    <property type="nucleotide sequence ID" value="NZ_VOBQ01000023.1"/>
</dbReference>
<dbReference type="GO" id="GO:0005886">
    <property type="term" value="C:plasma membrane"/>
    <property type="evidence" value="ECO:0007669"/>
    <property type="project" value="UniProtKB-SubCell"/>
</dbReference>
<dbReference type="OrthoDB" id="9804645at2"/>
<evidence type="ECO:0000256" key="8">
    <source>
        <dbReference type="ARBA" id="ARBA00022692"/>
    </source>
</evidence>
<dbReference type="SUPFAM" id="SSF47384">
    <property type="entry name" value="Homodimeric domain of signal transducing histidine kinase"/>
    <property type="match status" value="1"/>
</dbReference>
<evidence type="ECO:0000256" key="3">
    <source>
        <dbReference type="ARBA" id="ARBA00012438"/>
    </source>
</evidence>
<dbReference type="EC" id="2.7.13.3" evidence="3"/>
<keyword evidence="4" id="KW-1003">Cell membrane</keyword>
<evidence type="ECO:0000256" key="1">
    <source>
        <dbReference type="ARBA" id="ARBA00000085"/>
    </source>
</evidence>
<evidence type="ECO:0000256" key="9">
    <source>
        <dbReference type="ARBA" id="ARBA00022741"/>
    </source>
</evidence>
<dbReference type="InterPro" id="IPR036890">
    <property type="entry name" value="HATPase_C_sf"/>
</dbReference>
<keyword evidence="5" id="KW-0997">Cell inner membrane</keyword>
<comment type="subcellular location">
    <subcellularLocation>
        <location evidence="2">Cell inner membrane</location>
        <topology evidence="2">Multi-pass membrane protein</topology>
    </subcellularLocation>
</comment>
<evidence type="ECO:0000313" key="19">
    <source>
        <dbReference type="Proteomes" id="UP000318199"/>
    </source>
</evidence>
<protein>
    <recommendedName>
        <fullName evidence="3">histidine kinase</fullName>
        <ecNumber evidence="3">2.7.13.3</ecNumber>
    </recommendedName>
</protein>
<dbReference type="Gene3D" id="3.30.565.10">
    <property type="entry name" value="Histidine kinase-like ATPase, C-terminal domain"/>
    <property type="match status" value="1"/>
</dbReference>
<evidence type="ECO:0000256" key="5">
    <source>
        <dbReference type="ARBA" id="ARBA00022519"/>
    </source>
</evidence>
<evidence type="ECO:0000256" key="11">
    <source>
        <dbReference type="ARBA" id="ARBA00022840"/>
    </source>
</evidence>
<keyword evidence="14 15" id="KW-0472">Membrane</keyword>
<organism evidence="18 19">
    <name type="scientific">Caenimonas sedimenti</name>
    <dbReference type="NCBI Taxonomy" id="2596921"/>
    <lineage>
        <taxon>Bacteria</taxon>
        <taxon>Pseudomonadati</taxon>
        <taxon>Pseudomonadota</taxon>
        <taxon>Betaproteobacteria</taxon>
        <taxon>Burkholderiales</taxon>
        <taxon>Comamonadaceae</taxon>
        <taxon>Caenimonas</taxon>
    </lineage>
</organism>
<comment type="caution">
    <text evidence="18">The sequence shown here is derived from an EMBL/GenBank/DDBJ whole genome shotgun (WGS) entry which is preliminary data.</text>
</comment>